<accession>A0A834P004</accession>
<evidence type="ECO:0000313" key="2">
    <source>
        <dbReference type="EMBL" id="KAF7423107.1"/>
    </source>
</evidence>
<feature type="region of interest" description="Disordered" evidence="1">
    <location>
        <begin position="1"/>
        <end position="78"/>
    </location>
</feature>
<dbReference type="EMBL" id="JACSDY010000007">
    <property type="protein sequence ID" value="KAF7423107.1"/>
    <property type="molecule type" value="Genomic_DNA"/>
</dbReference>
<organism evidence="2 3">
    <name type="scientific">Vespula pensylvanica</name>
    <name type="common">Western yellow jacket</name>
    <name type="synonym">Wasp</name>
    <dbReference type="NCBI Taxonomy" id="30213"/>
    <lineage>
        <taxon>Eukaryota</taxon>
        <taxon>Metazoa</taxon>
        <taxon>Ecdysozoa</taxon>
        <taxon>Arthropoda</taxon>
        <taxon>Hexapoda</taxon>
        <taxon>Insecta</taxon>
        <taxon>Pterygota</taxon>
        <taxon>Neoptera</taxon>
        <taxon>Endopterygota</taxon>
        <taxon>Hymenoptera</taxon>
        <taxon>Apocrita</taxon>
        <taxon>Aculeata</taxon>
        <taxon>Vespoidea</taxon>
        <taxon>Vespidae</taxon>
        <taxon>Vespinae</taxon>
        <taxon>Vespula</taxon>
    </lineage>
</organism>
<sequence length="196" mass="22033">MAVSQTAEERNRKDEERRRERGKRKKKKKKKKRELADGGDGGDDGSGKSNLKEDRGSKNDGGKRVENAENSGASSRFSTADDSVPVIALNYMNLRDGACIKEIYSVLYDYPMKTSCRYQSQLSNKKRPYEDPRKTIRGFQGSLARPLRAEAPCEKSISRESRVVTYKPRTGSLRTGALPNSNRADLKIGLITWDLL</sequence>
<keyword evidence="3" id="KW-1185">Reference proteome</keyword>
<proteinExistence type="predicted"/>
<reference evidence="2" key="1">
    <citation type="journal article" date="2020" name="G3 (Bethesda)">
        <title>High-Quality Assemblies for Three Invasive Social Wasps from the &lt;i&gt;Vespula&lt;/i&gt; Genus.</title>
        <authorList>
            <person name="Harrop T.W.R."/>
            <person name="Guhlin J."/>
            <person name="McLaughlin G.M."/>
            <person name="Permina E."/>
            <person name="Stockwell P."/>
            <person name="Gilligan J."/>
            <person name="Le Lec M.F."/>
            <person name="Gruber M.A.M."/>
            <person name="Quinn O."/>
            <person name="Lovegrove M."/>
            <person name="Duncan E.J."/>
            <person name="Remnant E.J."/>
            <person name="Van Eeckhoven J."/>
            <person name="Graham B."/>
            <person name="Knapp R.A."/>
            <person name="Langford K.W."/>
            <person name="Kronenberg Z."/>
            <person name="Press M.O."/>
            <person name="Eacker S.M."/>
            <person name="Wilson-Rankin E.E."/>
            <person name="Purcell J."/>
            <person name="Lester P.J."/>
            <person name="Dearden P.K."/>
        </authorList>
    </citation>
    <scope>NUCLEOTIDE SEQUENCE</scope>
    <source>
        <strain evidence="2">Volc-1</strain>
    </source>
</reference>
<feature type="compositionally biased region" description="Polar residues" evidence="1">
    <location>
        <begin position="68"/>
        <end position="78"/>
    </location>
</feature>
<comment type="caution">
    <text evidence="2">The sequence shown here is derived from an EMBL/GenBank/DDBJ whole genome shotgun (WGS) entry which is preliminary data.</text>
</comment>
<gene>
    <name evidence="2" type="ORF">H0235_008390</name>
</gene>
<feature type="compositionally biased region" description="Basic and acidic residues" evidence="1">
    <location>
        <begin position="50"/>
        <end position="67"/>
    </location>
</feature>
<feature type="compositionally biased region" description="Basic and acidic residues" evidence="1">
    <location>
        <begin position="7"/>
        <end position="19"/>
    </location>
</feature>
<evidence type="ECO:0000313" key="3">
    <source>
        <dbReference type="Proteomes" id="UP000600918"/>
    </source>
</evidence>
<evidence type="ECO:0000256" key="1">
    <source>
        <dbReference type="SAM" id="MobiDB-lite"/>
    </source>
</evidence>
<dbReference type="Proteomes" id="UP000600918">
    <property type="component" value="Unassembled WGS sequence"/>
</dbReference>
<name>A0A834P004_VESPE</name>
<dbReference type="AlphaFoldDB" id="A0A834P004"/>
<feature type="compositionally biased region" description="Basic residues" evidence="1">
    <location>
        <begin position="20"/>
        <end position="33"/>
    </location>
</feature>
<protein>
    <submittedName>
        <fullName evidence="2">Uncharacterized protein</fullName>
    </submittedName>
</protein>